<dbReference type="EMBL" id="FNPC01000004">
    <property type="protein sequence ID" value="SDY26838.1"/>
    <property type="molecule type" value="Genomic_DNA"/>
</dbReference>
<dbReference type="GO" id="GO:0006412">
    <property type="term" value="P:translation"/>
    <property type="evidence" value="ECO:0007669"/>
    <property type="project" value="UniProtKB-UniRule"/>
</dbReference>
<protein>
    <recommendedName>
        <fullName evidence="6">Small ribosomal subunit protein eS27</fullName>
    </recommendedName>
</protein>
<dbReference type="InterPro" id="IPR000592">
    <property type="entry name" value="Ribosomal_eS27"/>
</dbReference>
<dbReference type="GO" id="GO:0008270">
    <property type="term" value="F:zinc ion binding"/>
    <property type="evidence" value="ECO:0007669"/>
    <property type="project" value="UniProtKB-UniRule"/>
</dbReference>
<evidence type="ECO:0000256" key="5">
    <source>
        <dbReference type="ARBA" id="ARBA00023274"/>
    </source>
</evidence>
<keyword evidence="3 6" id="KW-0862">Zinc</keyword>
<evidence type="ECO:0000256" key="3">
    <source>
        <dbReference type="ARBA" id="ARBA00022833"/>
    </source>
</evidence>
<feature type="zinc finger region" description="C4-type" evidence="6">
    <location>
        <begin position="10"/>
        <end position="32"/>
    </location>
</feature>
<sequence length="57" mass="5809">MAGNFIRVACGDCENEQTVFEKASSTVACAVCGTTLATPTGGKAAIEGEIVETVEAR</sequence>
<name>A0A1H3IIC7_9EURY</name>
<dbReference type="AlphaFoldDB" id="A0A1H3IIC7"/>
<feature type="binding site" evidence="6">
    <location>
        <position position="13"/>
    </location>
    <ligand>
        <name>Zn(2+)</name>
        <dbReference type="ChEBI" id="CHEBI:29105"/>
    </ligand>
</feature>
<feature type="binding site" evidence="6">
    <location>
        <position position="32"/>
    </location>
    <ligand>
        <name>Zn(2+)</name>
        <dbReference type="ChEBI" id="CHEBI:29105"/>
    </ligand>
</feature>
<evidence type="ECO:0000256" key="6">
    <source>
        <dbReference type="HAMAP-Rule" id="MF_00371"/>
    </source>
</evidence>
<dbReference type="Gene3D" id="2.20.25.100">
    <property type="entry name" value="Zn-binding ribosomal proteins"/>
    <property type="match status" value="1"/>
</dbReference>
<gene>
    <name evidence="6" type="primary">rps27e</name>
    <name evidence="7" type="ORF">SAMN05216564_104120</name>
</gene>
<accession>A0A1H3IIC7</accession>
<keyword evidence="5 6" id="KW-0687">Ribonucleoprotein</keyword>
<evidence type="ECO:0000313" key="7">
    <source>
        <dbReference type="EMBL" id="SDY26838.1"/>
    </source>
</evidence>
<dbReference type="OrthoDB" id="5718at2157"/>
<comment type="cofactor">
    <cofactor evidence="6">
        <name>Zn(2+)</name>
        <dbReference type="ChEBI" id="CHEBI:29105"/>
    </cofactor>
    <text evidence="6">Binds 1 zinc ion per subunit.</text>
</comment>
<comment type="subunit">
    <text evidence="6">Part of the 30S ribosomal subunit.</text>
</comment>
<dbReference type="GO" id="GO:0003735">
    <property type="term" value="F:structural constituent of ribosome"/>
    <property type="evidence" value="ECO:0007669"/>
    <property type="project" value="InterPro"/>
</dbReference>
<feature type="binding site" evidence="6">
    <location>
        <position position="10"/>
    </location>
    <ligand>
        <name>Zn(2+)</name>
        <dbReference type="ChEBI" id="CHEBI:29105"/>
    </ligand>
</feature>
<keyword evidence="8" id="KW-1185">Reference proteome</keyword>
<evidence type="ECO:0000256" key="1">
    <source>
        <dbReference type="ARBA" id="ARBA00010919"/>
    </source>
</evidence>
<evidence type="ECO:0000256" key="4">
    <source>
        <dbReference type="ARBA" id="ARBA00022980"/>
    </source>
</evidence>
<feature type="binding site" evidence="6">
    <location>
        <position position="29"/>
    </location>
    <ligand>
        <name>Zn(2+)</name>
        <dbReference type="ChEBI" id="CHEBI:29105"/>
    </ligand>
</feature>
<dbReference type="GeneID" id="43839115"/>
<dbReference type="InterPro" id="IPR011332">
    <property type="entry name" value="Ribosomal_zn-bd"/>
</dbReference>
<evidence type="ECO:0000256" key="2">
    <source>
        <dbReference type="ARBA" id="ARBA00022771"/>
    </source>
</evidence>
<dbReference type="SUPFAM" id="SSF57829">
    <property type="entry name" value="Zn-binding ribosomal proteins"/>
    <property type="match status" value="1"/>
</dbReference>
<proteinExistence type="inferred from homology"/>
<keyword evidence="4 6" id="KW-0689">Ribosomal protein</keyword>
<dbReference type="Pfam" id="PF01667">
    <property type="entry name" value="Ribosomal_S27e"/>
    <property type="match status" value="1"/>
</dbReference>
<dbReference type="HAMAP" id="MF_00371">
    <property type="entry name" value="Ribosomal_eS27"/>
    <property type="match status" value="1"/>
</dbReference>
<keyword evidence="2 6" id="KW-0863">Zinc-finger</keyword>
<evidence type="ECO:0000313" key="8">
    <source>
        <dbReference type="Proteomes" id="UP000199079"/>
    </source>
</evidence>
<dbReference type="Proteomes" id="UP000199079">
    <property type="component" value="Unassembled WGS sequence"/>
</dbReference>
<dbReference type="InterPro" id="IPR023407">
    <property type="entry name" value="Ribosomal_eS27_Zn-bd_dom_sf"/>
</dbReference>
<comment type="similarity">
    <text evidence="1 6">Belongs to the eukaryotic ribosomal protein eS27 family.</text>
</comment>
<dbReference type="GO" id="GO:1990904">
    <property type="term" value="C:ribonucleoprotein complex"/>
    <property type="evidence" value="ECO:0007669"/>
    <property type="project" value="UniProtKB-KW"/>
</dbReference>
<keyword evidence="6" id="KW-0479">Metal-binding</keyword>
<dbReference type="GO" id="GO:0005840">
    <property type="term" value="C:ribosome"/>
    <property type="evidence" value="ECO:0007669"/>
    <property type="project" value="UniProtKB-KW"/>
</dbReference>
<organism evidence="7 8">
    <name type="scientific">Halopenitus persicus</name>
    <dbReference type="NCBI Taxonomy" id="1048396"/>
    <lineage>
        <taxon>Archaea</taxon>
        <taxon>Methanobacteriati</taxon>
        <taxon>Methanobacteriota</taxon>
        <taxon>Stenosarchaea group</taxon>
        <taxon>Halobacteria</taxon>
        <taxon>Halobacteriales</taxon>
        <taxon>Haloferacaceae</taxon>
        <taxon>Halopenitus</taxon>
    </lineage>
</organism>
<dbReference type="NCBIfam" id="NF001629">
    <property type="entry name" value="PRK00415.1"/>
    <property type="match status" value="1"/>
</dbReference>
<dbReference type="RefSeq" id="WP_039400248.1">
    <property type="nucleotide sequence ID" value="NZ_FNPC01000004.1"/>
</dbReference>
<reference evidence="8" key="1">
    <citation type="submission" date="2016-10" db="EMBL/GenBank/DDBJ databases">
        <authorList>
            <person name="Varghese N."/>
            <person name="Submissions S."/>
        </authorList>
    </citation>
    <scope>NUCLEOTIDE SEQUENCE [LARGE SCALE GENOMIC DNA]</scope>
    <source>
        <strain evidence="8">DC30,IBRC 10041,KCTC 4046</strain>
    </source>
</reference>